<dbReference type="RefSeq" id="YP_009123777.1">
    <property type="nucleotide sequence ID" value="NC_026577.1"/>
</dbReference>
<comment type="function">
    <text evidence="1">One of the essential components for the initiation of protein synthesis. Stabilizes the binding of IF-2 and IF-3 on the 30S subunit to which N-formylmethionyl-tRNA(fMet) subsequently binds. Helps modulate mRNA selection, yielding the 30S pre-initiation complex (PIC). Upon addition of the 50S ribosomal subunit IF-1, IF-2 and IF-3 are released leaving the mature 70S translation initiation complex.</text>
</comment>
<dbReference type="InterPro" id="IPR012340">
    <property type="entry name" value="NA-bd_OB-fold"/>
</dbReference>
<evidence type="ECO:0000256" key="3">
    <source>
        <dbReference type="ARBA" id="ARBA00011599"/>
    </source>
</evidence>
<keyword evidence="8" id="KW-0934">Plastid</keyword>
<keyword evidence="4 6" id="KW-0396">Initiation factor</keyword>
<comment type="subunit">
    <text evidence="3">Component of the 30S ribosomal translation pre-initiation complex which assembles on the 30S ribosome in the order IF-2 and IF-3, IF-1 and N-formylmethionyl-tRNA(fMet); mRNA recruitment can occur at any time during PIC assembly.</text>
</comment>
<evidence type="ECO:0000313" key="8">
    <source>
        <dbReference type="EMBL" id="AJN91050.1"/>
    </source>
</evidence>
<gene>
    <name evidence="8" type="primary">infA</name>
</gene>
<dbReference type="AlphaFoldDB" id="A0A0C5C166"/>
<keyword evidence="5 6" id="KW-0648">Protein biosynthesis</keyword>
<dbReference type="GO" id="GO:0043022">
    <property type="term" value="F:ribosome binding"/>
    <property type="evidence" value="ECO:0007669"/>
    <property type="project" value="TreeGrafter"/>
</dbReference>
<comment type="similarity">
    <text evidence="2">Belongs to the IF-1 family.</text>
</comment>
<feature type="domain" description="S1-like" evidence="7">
    <location>
        <begin position="1"/>
        <end position="71"/>
    </location>
</feature>
<evidence type="ECO:0000256" key="4">
    <source>
        <dbReference type="ARBA" id="ARBA00022540"/>
    </source>
</evidence>
<dbReference type="PANTHER" id="PTHR33370">
    <property type="entry name" value="TRANSLATION INITIATION FACTOR IF-1, CHLOROPLASTIC"/>
    <property type="match status" value="1"/>
</dbReference>
<dbReference type="PROSITE" id="PS50832">
    <property type="entry name" value="S1_IF1_TYPE"/>
    <property type="match status" value="1"/>
</dbReference>
<evidence type="ECO:0000256" key="5">
    <source>
        <dbReference type="ARBA" id="ARBA00022917"/>
    </source>
</evidence>
<evidence type="ECO:0000256" key="1">
    <source>
        <dbReference type="ARBA" id="ARBA00003935"/>
    </source>
</evidence>
<reference evidence="8" key="1">
    <citation type="submission" date="2014-12" db="EMBL/GenBank/DDBJ databases">
        <title>20 New Chloroplast Genomes From Important But UnderStudied Genomes.</title>
        <authorList>
            <person name="Tittes S.B."/>
            <person name="Kane N.C."/>
            <person name="Cannon C.H."/>
            <person name="Kua C.-S."/>
        </authorList>
    </citation>
    <scope>NUCLEOTIDE SEQUENCE</scope>
</reference>
<dbReference type="GO" id="GO:0003723">
    <property type="term" value="F:RNA binding"/>
    <property type="evidence" value="ECO:0007669"/>
    <property type="project" value="InterPro"/>
</dbReference>
<dbReference type="InterPro" id="IPR006196">
    <property type="entry name" value="RNA-binding_domain_S1_IF1"/>
</dbReference>
<dbReference type="GO" id="GO:0005829">
    <property type="term" value="C:cytosol"/>
    <property type="evidence" value="ECO:0007669"/>
    <property type="project" value="TreeGrafter"/>
</dbReference>
<protein>
    <submittedName>
        <fullName evidence="8">InfA protein</fullName>
    </submittedName>
</protein>
<dbReference type="EMBL" id="KP299291">
    <property type="protein sequence ID" value="AJN91050.1"/>
    <property type="molecule type" value="Genomic_DNA"/>
</dbReference>
<sequence>MKKENWIHESLIPESLPNGMLRIHLDNEDRILGYGSGRIQRSFIRIPTEDRVKIERSHYDSTKGHIVSRLRNKDSND</sequence>
<dbReference type="Pfam" id="PF01176">
    <property type="entry name" value="eIF-1a"/>
    <property type="match status" value="1"/>
</dbReference>
<evidence type="ECO:0000256" key="2">
    <source>
        <dbReference type="ARBA" id="ARBA00010939"/>
    </source>
</evidence>
<dbReference type="SUPFAM" id="SSF50249">
    <property type="entry name" value="Nucleic acid-binding proteins"/>
    <property type="match status" value="1"/>
</dbReference>
<dbReference type="NCBIfam" id="TIGR00008">
    <property type="entry name" value="infA"/>
    <property type="match status" value="1"/>
</dbReference>
<geneLocation type="plastid" evidence="8"/>
<accession>A0A0C5C166</accession>
<name>A0A0C5C166_9ROSI</name>
<organism evidence="8">
    <name type="scientific">Lithocarpus balansae</name>
    <dbReference type="NCBI Taxonomy" id="478946"/>
    <lineage>
        <taxon>Eukaryota</taxon>
        <taxon>Viridiplantae</taxon>
        <taxon>Streptophyta</taxon>
        <taxon>Embryophyta</taxon>
        <taxon>Tracheophyta</taxon>
        <taxon>Spermatophyta</taxon>
        <taxon>Magnoliopsida</taxon>
        <taxon>eudicotyledons</taxon>
        <taxon>Gunneridae</taxon>
        <taxon>Pentapetalae</taxon>
        <taxon>rosids</taxon>
        <taxon>fabids</taxon>
        <taxon>Fagales</taxon>
        <taxon>Fagaceae</taxon>
        <taxon>Lithocarpus</taxon>
    </lineage>
</organism>
<dbReference type="GeneID" id="23631836"/>
<dbReference type="PANTHER" id="PTHR33370:SF1">
    <property type="entry name" value="TRANSLATION INITIATION FACTOR IF-1, CHLOROPLASTIC"/>
    <property type="match status" value="1"/>
</dbReference>
<dbReference type="Gene3D" id="2.40.50.140">
    <property type="entry name" value="Nucleic acid-binding proteins"/>
    <property type="match status" value="1"/>
</dbReference>
<dbReference type="GO" id="GO:0003743">
    <property type="term" value="F:translation initiation factor activity"/>
    <property type="evidence" value="ECO:0007669"/>
    <property type="project" value="UniProtKB-UniRule"/>
</dbReference>
<dbReference type="InterPro" id="IPR004368">
    <property type="entry name" value="TIF_IF1"/>
</dbReference>
<proteinExistence type="inferred from homology"/>
<evidence type="ECO:0000256" key="6">
    <source>
        <dbReference type="PROSITE-ProRule" id="PRU00181"/>
    </source>
</evidence>
<evidence type="ECO:0000259" key="7">
    <source>
        <dbReference type="PROSITE" id="PS50832"/>
    </source>
</evidence>